<dbReference type="InterPro" id="IPR013320">
    <property type="entry name" value="ConA-like_dom_sf"/>
</dbReference>
<evidence type="ECO:0000313" key="3">
    <source>
        <dbReference type="EMBL" id="KAL3120465.1"/>
    </source>
</evidence>
<dbReference type="CDD" id="cd12885">
    <property type="entry name" value="SPRY_RanBP_like"/>
    <property type="match status" value="1"/>
</dbReference>
<accession>A0ABD2LYX7</accession>
<feature type="compositionally biased region" description="Basic and acidic residues" evidence="1">
    <location>
        <begin position="75"/>
        <end position="85"/>
    </location>
</feature>
<feature type="region of interest" description="Disordered" evidence="1">
    <location>
        <begin position="56"/>
        <end position="96"/>
    </location>
</feature>
<organism evidence="3 4">
    <name type="scientific">Heterodera trifolii</name>
    <dbReference type="NCBI Taxonomy" id="157864"/>
    <lineage>
        <taxon>Eukaryota</taxon>
        <taxon>Metazoa</taxon>
        <taxon>Ecdysozoa</taxon>
        <taxon>Nematoda</taxon>
        <taxon>Chromadorea</taxon>
        <taxon>Rhabditida</taxon>
        <taxon>Tylenchina</taxon>
        <taxon>Tylenchomorpha</taxon>
        <taxon>Tylenchoidea</taxon>
        <taxon>Heteroderidae</taxon>
        <taxon>Heteroderinae</taxon>
        <taxon>Heterodera</taxon>
    </lineage>
</organism>
<dbReference type="Gene3D" id="2.60.120.920">
    <property type="match status" value="1"/>
</dbReference>
<dbReference type="AlphaFoldDB" id="A0ABD2LYX7"/>
<dbReference type="SMART" id="SM00449">
    <property type="entry name" value="SPRY"/>
    <property type="match status" value="1"/>
</dbReference>
<dbReference type="InterPro" id="IPR001870">
    <property type="entry name" value="B30.2/SPRY"/>
</dbReference>
<dbReference type="EMBL" id="JBICBT010000209">
    <property type="protein sequence ID" value="KAL3120465.1"/>
    <property type="molecule type" value="Genomic_DNA"/>
</dbReference>
<name>A0ABD2LYX7_9BILA</name>
<feature type="domain" description="B30.2/SPRY" evidence="2">
    <location>
        <begin position="107"/>
        <end position="298"/>
    </location>
</feature>
<evidence type="ECO:0000256" key="1">
    <source>
        <dbReference type="SAM" id="MobiDB-lite"/>
    </source>
</evidence>
<dbReference type="Proteomes" id="UP001620626">
    <property type="component" value="Unassembled WGS sequence"/>
</dbReference>
<dbReference type="Pfam" id="PF00622">
    <property type="entry name" value="SPRY"/>
    <property type="match status" value="1"/>
</dbReference>
<dbReference type="InterPro" id="IPR003877">
    <property type="entry name" value="SPRY_dom"/>
</dbReference>
<gene>
    <name evidence="3" type="ORF">niasHT_000583</name>
</gene>
<protein>
    <recommendedName>
        <fullName evidence="2">B30.2/SPRY domain-containing protein</fullName>
    </recommendedName>
</protein>
<evidence type="ECO:0000313" key="4">
    <source>
        <dbReference type="Proteomes" id="UP001620626"/>
    </source>
</evidence>
<dbReference type="PROSITE" id="PS50188">
    <property type="entry name" value="B302_SPRY"/>
    <property type="match status" value="1"/>
</dbReference>
<sequence>MPSLTSTFSSADEFSPLQPILPNLSTLEEMSVLIARIAELNRAKSVEPSIASSAEVFGQDEYGSDGDEFIPDGEDGQKKEKRETQTNEANSDQFSEMKNDKMNLLEMFIQFEKKQKQGKEHLNLRQNFWDANVCHEKLEIIGEKKLTVQKGNFNGWSSIFAKHSILLNNNSTDIFYYEISVKNKIGFMSFGFAVKQQSKLEEIIRYGNGTYVYESAGGIYINGEGIGRNDKYSYGVGDTVGIGVNLSTRQISFTKNGLRLDCLFVDQHFADYSFSFYPFVSIYSFGDKIEANFGPNFKFDLAIL</sequence>
<evidence type="ECO:0000259" key="2">
    <source>
        <dbReference type="PROSITE" id="PS50188"/>
    </source>
</evidence>
<dbReference type="InterPro" id="IPR044736">
    <property type="entry name" value="Gid1/RanBPM/SPLA_SPRY"/>
</dbReference>
<feature type="compositionally biased region" description="Acidic residues" evidence="1">
    <location>
        <begin position="62"/>
        <end position="74"/>
    </location>
</feature>
<comment type="caution">
    <text evidence="3">The sequence shown here is derived from an EMBL/GenBank/DDBJ whole genome shotgun (WGS) entry which is preliminary data.</text>
</comment>
<dbReference type="InterPro" id="IPR043136">
    <property type="entry name" value="B30.2/SPRY_sf"/>
</dbReference>
<proteinExistence type="predicted"/>
<reference evidence="3 4" key="1">
    <citation type="submission" date="2024-10" db="EMBL/GenBank/DDBJ databases">
        <authorList>
            <person name="Kim D."/>
        </authorList>
    </citation>
    <scope>NUCLEOTIDE SEQUENCE [LARGE SCALE GENOMIC DNA]</scope>
    <source>
        <strain evidence="3">BH-2024</strain>
    </source>
</reference>
<dbReference type="SUPFAM" id="SSF49899">
    <property type="entry name" value="Concanavalin A-like lectins/glucanases"/>
    <property type="match status" value="1"/>
</dbReference>
<keyword evidence="4" id="KW-1185">Reference proteome</keyword>